<dbReference type="OrthoDB" id="35781at2157"/>
<dbReference type="KEGG" id="mten:GWK48_08875"/>
<evidence type="ECO:0000313" key="1">
    <source>
        <dbReference type="EMBL" id="QKR00470.1"/>
    </source>
</evidence>
<dbReference type="RefSeq" id="WP_174631492.1">
    <property type="nucleotide sequence ID" value="NZ_CP049074.1"/>
</dbReference>
<keyword evidence="2" id="KW-1185">Reference proteome</keyword>
<evidence type="ECO:0000313" key="2">
    <source>
        <dbReference type="Proteomes" id="UP000509301"/>
    </source>
</evidence>
<name>A0A6N0NZG2_9CREN</name>
<dbReference type="GeneID" id="55642053"/>
<protein>
    <submittedName>
        <fullName evidence="1">Uncharacterized protein</fullName>
    </submittedName>
</protein>
<gene>
    <name evidence="1" type="ORF">GWK48_08875</name>
</gene>
<organism evidence="1 2">
    <name type="scientific">Metallosphaera tengchongensis</name>
    <dbReference type="NCBI Taxonomy" id="1532350"/>
    <lineage>
        <taxon>Archaea</taxon>
        <taxon>Thermoproteota</taxon>
        <taxon>Thermoprotei</taxon>
        <taxon>Sulfolobales</taxon>
        <taxon>Sulfolobaceae</taxon>
        <taxon>Metallosphaera</taxon>
    </lineage>
</organism>
<sequence length="91" mass="10327">MKLSFETLDKLKASGRYKTEERGDDVTLIYYPPSIEEASGVSAEVVRTMEVSLKKVNGEYQVLGGKIKENGQEVREISLEELELWIQFLEG</sequence>
<reference evidence="1 2" key="1">
    <citation type="submission" date="2020-02" db="EMBL/GenBank/DDBJ databases">
        <title>Comparative genome analysis reveals the metabolism and evolution of the thermophilic archaeal genus Metallosphaera.</title>
        <authorList>
            <person name="Jiang C."/>
        </authorList>
    </citation>
    <scope>NUCLEOTIDE SEQUENCE [LARGE SCALE GENOMIC DNA]</scope>
    <source>
        <strain evidence="1 2">Ric-A</strain>
    </source>
</reference>
<dbReference type="EMBL" id="CP049074">
    <property type="protein sequence ID" value="QKR00470.1"/>
    <property type="molecule type" value="Genomic_DNA"/>
</dbReference>
<accession>A0A6N0NZG2</accession>
<dbReference type="Proteomes" id="UP000509301">
    <property type="component" value="Chromosome"/>
</dbReference>
<proteinExistence type="predicted"/>
<dbReference type="AlphaFoldDB" id="A0A6N0NZG2"/>